<evidence type="ECO:0000256" key="1">
    <source>
        <dbReference type="ARBA" id="ARBA00022737"/>
    </source>
</evidence>
<feature type="domain" description="SOCS box" evidence="4">
    <location>
        <begin position="556"/>
        <end position="602"/>
    </location>
</feature>
<keyword evidence="2 3" id="KW-0040">ANK repeat</keyword>
<keyword evidence="5" id="KW-1185">Reference proteome</keyword>
<protein>
    <submittedName>
        <fullName evidence="6 7">Ankyrin repeat domain-containing protein 17</fullName>
    </submittedName>
</protein>
<dbReference type="SUPFAM" id="SSF48403">
    <property type="entry name" value="Ankyrin repeat"/>
    <property type="match status" value="2"/>
</dbReference>
<organism evidence="5 6">
    <name type="scientific">Aplysia californica</name>
    <name type="common">California sea hare</name>
    <dbReference type="NCBI Taxonomy" id="6500"/>
    <lineage>
        <taxon>Eukaryota</taxon>
        <taxon>Metazoa</taxon>
        <taxon>Spiralia</taxon>
        <taxon>Lophotrochozoa</taxon>
        <taxon>Mollusca</taxon>
        <taxon>Gastropoda</taxon>
        <taxon>Heterobranchia</taxon>
        <taxon>Euthyneura</taxon>
        <taxon>Tectipleura</taxon>
        <taxon>Aplysiida</taxon>
        <taxon>Aplysioidea</taxon>
        <taxon>Aplysiidae</taxon>
        <taxon>Aplysia</taxon>
    </lineage>
</organism>
<evidence type="ECO:0000259" key="4">
    <source>
        <dbReference type="PROSITE" id="PS50225"/>
    </source>
</evidence>
<proteinExistence type="predicted"/>
<dbReference type="PROSITE" id="PS50297">
    <property type="entry name" value="ANK_REP_REGION"/>
    <property type="match status" value="7"/>
</dbReference>
<feature type="repeat" description="ANK" evidence="3">
    <location>
        <begin position="96"/>
        <end position="128"/>
    </location>
</feature>
<dbReference type="PANTHER" id="PTHR24161">
    <property type="entry name" value="ANK_REP_REGION DOMAIN-CONTAINING PROTEIN-RELATED"/>
    <property type="match status" value="1"/>
</dbReference>
<accession>A0ABM0JTB6</accession>
<reference evidence="6 7" key="1">
    <citation type="submission" date="2025-05" db="UniProtKB">
        <authorList>
            <consortium name="RefSeq"/>
        </authorList>
    </citation>
    <scope>IDENTIFICATION</scope>
</reference>
<dbReference type="RefSeq" id="XP_035826313.1">
    <property type="nucleotide sequence ID" value="XM_035970420.1"/>
</dbReference>
<keyword evidence="1" id="KW-0677">Repeat</keyword>
<dbReference type="PRINTS" id="PR01415">
    <property type="entry name" value="ANKYRIN"/>
</dbReference>
<evidence type="ECO:0000256" key="3">
    <source>
        <dbReference type="PROSITE-ProRule" id="PRU00023"/>
    </source>
</evidence>
<dbReference type="Proteomes" id="UP000694888">
    <property type="component" value="Unplaced"/>
</dbReference>
<feature type="repeat" description="ANK" evidence="3">
    <location>
        <begin position="327"/>
        <end position="359"/>
    </location>
</feature>
<feature type="repeat" description="ANK" evidence="3">
    <location>
        <begin position="195"/>
        <end position="227"/>
    </location>
</feature>
<sequence>MDDIIKQDDYRELQTQLALHKDGSTQWNNLESLMFSCCGHGAANCVAILLELGVDKDCMDEQRMTPLMHAVKSGSVEVAKLLITWGCQINALGGVEGHSALHLAAVNGYLELCEMLVQAGANVNVKNEKEDTPLIVASVFGHLPVVKHLLNCHASINCRGYHECSALHEATEHGHYELCSYLIAAKAGLEDEDTFGNTPLICAAEKGHVNLVLLYLAQGADVNRVSHSGTTALHYAAKEGWTSCCKVLLHHGAEIDAQDIRRFTPLMMAALEGHENVLKLMLDAKCNVNMAAYNRRTALHYAAERGYSSCCRLLIHSGAWVEGLDADLCSPVMLAAWKGNVETTRLLLDYGSTLNRWSRLGLSILHLAAESGSTECCELLLEQGMDINIRGCENIMPVISAIRCHRMSAIRFFISKGCAMGKKTEDTHTVLNEAIFRDIDFDVIEKMLARGASPNTVDANSTLPLWHAVDSCNFPVIKLLLQCNSEYSVKTQSVLVPCSPCSPISHAIHRENPTLIQWLVAAYSEDVARLLRGTECQYSSPSGSSHLLSLVRDLVKQPQSLLRQCRRAIRKQLGCGYVVNQKVCKLKLPTLLHNYMLFSDLDPPSDLDVS</sequence>
<dbReference type="Pfam" id="PF07525">
    <property type="entry name" value="SOCS_box"/>
    <property type="match status" value="1"/>
</dbReference>
<dbReference type="PANTHER" id="PTHR24161:SF85">
    <property type="entry name" value="PALMITOYLTRANSFERASE HIP14"/>
    <property type="match status" value="1"/>
</dbReference>
<dbReference type="InterPro" id="IPR036770">
    <property type="entry name" value="Ankyrin_rpt-contain_sf"/>
</dbReference>
<evidence type="ECO:0000313" key="5">
    <source>
        <dbReference type="Proteomes" id="UP000694888"/>
    </source>
</evidence>
<dbReference type="Pfam" id="PF00023">
    <property type="entry name" value="Ank"/>
    <property type="match status" value="1"/>
</dbReference>
<dbReference type="SMART" id="SM00969">
    <property type="entry name" value="SOCS_box"/>
    <property type="match status" value="1"/>
</dbReference>
<dbReference type="CDD" id="cd03716">
    <property type="entry name" value="SOCS_ASB_like"/>
    <property type="match status" value="1"/>
</dbReference>
<dbReference type="Gene3D" id="1.25.40.20">
    <property type="entry name" value="Ankyrin repeat-containing domain"/>
    <property type="match status" value="4"/>
</dbReference>
<dbReference type="RefSeq" id="XP_005100995.1">
    <property type="nucleotide sequence ID" value="XM_005100938.3"/>
</dbReference>
<dbReference type="InterPro" id="IPR002110">
    <property type="entry name" value="Ankyrin_rpt"/>
</dbReference>
<dbReference type="Pfam" id="PF12796">
    <property type="entry name" value="Ank_2"/>
    <property type="match status" value="4"/>
</dbReference>
<name>A0ABM0JTB6_APLCA</name>
<dbReference type="GeneID" id="101846145"/>
<feature type="repeat" description="ANK" evidence="3">
    <location>
        <begin position="294"/>
        <end position="326"/>
    </location>
</feature>
<evidence type="ECO:0000313" key="6">
    <source>
        <dbReference type="RefSeq" id="XP_005100995.1"/>
    </source>
</evidence>
<dbReference type="InterPro" id="IPR001496">
    <property type="entry name" value="SOCS_box"/>
</dbReference>
<dbReference type="SMART" id="SM00248">
    <property type="entry name" value="ANK"/>
    <property type="match status" value="13"/>
</dbReference>
<feature type="repeat" description="ANK" evidence="3">
    <location>
        <begin position="360"/>
        <end position="392"/>
    </location>
</feature>
<feature type="repeat" description="ANK" evidence="3">
    <location>
        <begin position="228"/>
        <end position="260"/>
    </location>
</feature>
<dbReference type="PROSITE" id="PS50225">
    <property type="entry name" value="SOCS"/>
    <property type="match status" value="1"/>
</dbReference>
<evidence type="ECO:0000256" key="2">
    <source>
        <dbReference type="ARBA" id="ARBA00023043"/>
    </source>
</evidence>
<gene>
    <name evidence="6 7" type="primary">LOC101846145</name>
</gene>
<evidence type="ECO:0000313" key="7">
    <source>
        <dbReference type="RefSeq" id="XP_035826313.1"/>
    </source>
</evidence>
<dbReference type="PROSITE" id="PS50088">
    <property type="entry name" value="ANK_REPEAT"/>
    <property type="match status" value="8"/>
</dbReference>
<feature type="repeat" description="ANK" evidence="3">
    <location>
        <begin position="261"/>
        <end position="293"/>
    </location>
</feature>
<feature type="repeat" description="ANK" evidence="3">
    <location>
        <begin position="62"/>
        <end position="94"/>
    </location>
</feature>